<dbReference type="AlphaFoldDB" id="A0ABD0XMG0"/>
<dbReference type="EMBL" id="JAGEUA010000001">
    <property type="protein sequence ID" value="KAL1022588.1"/>
    <property type="molecule type" value="Genomic_DNA"/>
</dbReference>
<gene>
    <name evidence="1" type="ORF">UPYG_G00029590</name>
</gene>
<evidence type="ECO:0000313" key="1">
    <source>
        <dbReference type="EMBL" id="KAL1022588.1"/>
    </source>
</evidence>
<dbReference type="Proteomes" id="UP001557470">
    <property type="component" value="Unassembled WGS sequence"/>
</dbReference>
<reference evidence="1 2" key="1">
    <citation type="submission" date="2024-06" db="EMBL/GenBank/DDBJ databases">
        <authorList>
            <person name="Pan Q."/>
            <person name="Wen M."/>
            <person name="Jouanno E."/>
            <person name="Zahm M."/>
            <person name="Klopp C."/>
            <person name="Cabau C."/>
            <person name="Louis A."/>
            <person name="Berthelot C."/>
            <person name="Parey E."/>
            <person name="Roest Crollius H."/>
            <person name="Montfort J."/>
            <person name="Robinson-Rechavi M."/>
            <person name="Bouchez O."/>
            <person name="Lampietro C."/>
            <person name="Lopez Roques C."/>
            <person name="Donnadieu C."/>
            <person name="Postlethwait J."/>
            <person name="Bobe J."/>
            <person name="Verreycken H."/>
            <person name="Guiguen Y."/>
        </authorList>
    </citation>
    <scope>NUCLEOTIDE SEQUENCE [LARGE SCALE GENOMIC DNA]</scope>
    <source>
        <strain evidence="1">Up_M1</strain>
        <tissue evidence="1">Testis</tissue>
    </source>
</reference>
<name>A0ABD0XMG0_UMBPY</name>
<sequence length="108" mass="11929">MIVMWSKFSNFSSLPLLWPRPSLQLPGHLGQLPENSLSQSEGPDQDKVLCQFTFLLYPSLSSPGSLTGLELHPFSSLTWSREGAFAELNIALRISPVHGLLAINLICH</sequence>
<protein>
    <submittedName>
        <fullName evidence="1">Uncharacterized protein</fullName>
    </submittedName>
</protein>
<evidence type="ECO:0000313" key="2">
    <source>
        <dbReference type="Proteomes" id="UP001557470"/>
    </source>
</evidence>
<proteinExistence type="predicted"/>
<keyword evidence="2" id="KW-1185">Reference proteome</keyword>
<accession>A0ABD0XMG0</accession>
<organism evidence="1 2">
    <name type="scientific">Umbra pygmaea</name>
    <name type="common">Eastern mudminnow</name>
    <dbReference type="NCBI Taxonomy" id="75934"/>
    <lineage>
        <taxon>Eukaryota</taxon>
        <taxon>Metazoa</taxon>
        <taxon>Chordata</taxon>
        <taxon>Craniata</taxon>
        <taxon>Vertebrata</taxon>
        <taxon>Euteleostomi</taxon>
        <taxon>Actinopterygii</taxon>
        <taxon>Neopterygii</taxon>
        <taxon>Teleostei</taxon>
        <taxon>Protacanthopterygii</taxon>
        <taxon>Esociformes</taxon>
        <taxon>Umbridae</taxon>
        <taxon>Umbra</taxon>
    </lineage>
</organism>
<comment type="caution">
    <text evidence="1">The sequence shown here is derived from an EMBL/GenBank/DDBJ whole genome shotgun (WGS) entry which is preliminary data.</text>
</comment>